<name>A0A3N0UBX8_9GAMM</name>
<comment type="caution">
    <text evidence="2">The sequence shown here is derived from an EMBL/GenBank/DDBJ whole genome shotgun (WGS) entry which is preliminary data.</text>
</comment>
<sequence length="96" mass="11137">MPIGTLKETLLFGDDIGAVSHRYEIYKSDSQGGYFAMIYTLKSLRAEHHVIMAWNMEETRLPLRSSYIPNARMECEAHWKKSFRAGRRKGIESRVT</sequence>
<dbReference type="GeneID" id="61121752"/>
<organism evidence="2 4">
    <name type="scientific">Lonsdalea populi</name>
    <dbReference type="NCBI Taxonomy" id="1172565"/>
    <lineage>
        <taxon>Bacteria</taxon>
        <taxon>Pseudomonadati</taxon>
        <taxon>Pseudomonadota</taxon>
        <taxon>Gammaproteobacteria</taxon>
        <taxon>Enterobacterales</taxon>
        <taxon>Pectobacteriaceae</taxon>
        <taxon>Lonsdalea</taxon>
    </lineage>
</organism>
<accession>A0A3N0UBX8</accession>
<evidence type="ECO:0000313" key="3">
    <source>
        <dbReference type="Proteomes" id="UP000250186"/>
    </source>
</evidence>
<gene>
    <name evidence="1" type="ORF">AU492_02835</name>
    <name evidence="2" type="ORF">EC392_12815</name>
</gene>
<protein>
    <submittedName>
        <fullName evidence="2">Uncharacterized protein</fullName>
    </submittedName>
</protein>
<evidence type="ECO:0000313" key="4">
    <source>
        <dbReference type="Proteomes" id="UP000274511"/>
    </source>
</evidence>
<dbReference type="Proteomes" id="UP000250186">
    <property type="component" value="Unassembled WGS sequence"/>
</dbReference>
<dbReference type="AlphaFoldDB" id="A0A3N0UBX8"/>
<dbReference type="Proteomes" id="UP000274511">
    <property type="component" value="Unassembled WGS sequence"/>
</dbReference>
<evidence type="ECO:0000313" key="2">
    <source>
        <dbReference type="EMBL" id="ROH78077.1"/>
    </source>
</evidence>
<dbReference type="EMBL" id="LUSW01000004">
    <property type="protein sequence ID" value="RAT37232.1"/>
    <property type="molecule type" value="Genomic_DNA"/>
</dbReference>
<dbReference type="EMBL" id="RJUJ01000013">
    <property type="protein sequence ID" value="ROH78077.1"/>
    <property type="molecule type" value="Genomic_DNA"/>
</dbReference>
<reference evidence="2 4" key="2">
    <citation type="submission" date="2018-10" db="EMBL/GenBank/DDBJ databases">
        <title>New species genome.</title>
        <authorList>
            <person name="Li Y."/>
        </authorList>
    </citation>
    <scope>NUCLEOTIDE SEQUENCE [LARGE SCALE GENOMIC DNA]</scope>
    <source>
        <strain evidence="2 4">L6_4B</strain>
    </source>
</reference>
<proteinExistence type="predicted"/>
<keyword evidence="3" id="KW-1185">Reference proteome</keyword>
<evidence type="ECO:0000313" key="1">
    <source>
        <dbReference type="EMBL" id="RAT37232.1"/>
    </source>
</evidence>
<dbReference type="RefSeq" id="WP_085686001.1">
    <property type="nucleotide sequence ID" value="NZ_CP065534.1"/>
</dbReference>
<dbReference type="OrthoDB" id="6431328at2"/>
<reference evidence="1 3" key="1">
    <citation type="submission" date="2016-02" db="EMBL/GenBank/DDBJ databases">
        <title>Species-wide whole genome sequencing reveals diversity, host range in Lonsdalea quercina.</title>
        <authorList>
            <person name="Li Y."/>
        </authorList>
    </citation>
    <scope>NUCLEOTIDE SEQUENCE [LARGE SCALE GENOMIC DNA]</scope>
    <source>
        <strain evidence="1 3">CFCC 12721</strain>
    </source>
</reference>